<keyword evidence="2 4" id="KW-0808">Transferase</keyword>
<dbReference type="SUPFAM" id="SSF53613">
    <property type="entry name" value="Ribokinase-like"/>
    <property type="match status" value="1"/>
</dbReference>
<reference evidence="6 7" key="1">
    <citation type="submission" date="2020-08" db="EMBL/GenBank/DDBJ databases">
        <title>Complete genome sequence of Raphidiopsis curvispora isolated from drinking water reservoir in South Korea.</title>
        <authorList>
            <person name="Jeong J."/>
        </authorList>
    </citation>
    <scope>NUCLEOTIDE SEQUENCE [LARGE SCALE GENOMIC DNA]</scope>
    <source>
        <strain evidence="6 7">GIHE-G1</strain>
    </source>
</reference>
<dbReference type="InterPro" id="IPR052700">
    <property type="entry name" value="Carb_kinase_PfkB-like"/>
</dbReference>
<dbReference type="Pfam" id="PF00294">
    <property type="entry name" value="PfkB"/>
    <property type="match status" value="1"/>
</dbReference>
<evidence type="ECO:0000313" key="7">
    <source>
        <dbReference type="Proteomes" id="UP000516013"/>
    </source>
</evidence>
<name>A0A7H0F1W4_9CYAN</name>
<dbReference type="RefSeq" id="WP_187706505.1">
    <property type="nucleotide sequence ID" value="NZ_CP060822.1"/>
</dbReference>
<dbReference type="Gene3D" id="3.40.1190.20">
    <property type="match status" value="1"/>
</dbReference>
<keyword evidence="3 4" id="KW-0418">Kinase</keyword>
<evidence type="ECO:0000256" key="4">
    <source>
        <dbReference type="RuleBase" id="RU003704"/>
    </source>
</evidence>
<accession>A0A7H0F1W4</accession>
<dbReference type="CDD" id="cd01168">
    <property type="entry name" value="adenosine_kinase"/>
    <property type="match status" value="1"/>
</dbReference>
<dbReference type="InterPro" id="IPR002173">
    <property type="entry name" value="Carboh/pur_kinase_PfkB_CS"/>
</dbReference>
<evidence type="ECO:0000259" key="5">
    <source>
        <dbReference type="Pfam" id="PF00294"/>
    </source>
</evidence>
<dbReference type="InterPro" id="IPR002139">
    <property type="entry name" value="Ribo/fructo_kinase"/>
</dbReference>
<dbReference type="PRINTS" id="PR00990">
    <property type="entry name" value="RIBOKINASE"/>
</dbReference>
<evidence type="ECO:0000256" key="3">
    <source>
        <dbReference type="ARBA" id="ARBA00022777"/>
    </source>
</evidence>
<dbReference type="KEGG" id="ccur:IAR63_02800"/>
<keyword evidence="7" id="KW-1185">Reference proteome</keyword>
<dbReference type="InterPro" id="IPR011611">
    <property type="entry name" value="PfkB_dom"/>
</dbReference>
<dbReference type="InterPro" id="IPR029056">
    <property type="entry name" value="Ribokinase-like"/>
</dbReference>
<dbReference type="Proteomes" id="UP000516013">
    <property type="component" value="Chromosome"/>
</dbReference>
<dbReference type="Gene3D" id="3.30.1110.10">
    <property type="match status" value="1"/>
</dbReference>
<dbReference type="AlphaFoldDB" id="A0A7H0F1W4"/>
<evidence type="ECO:0000256" key="1">
    <source>
        <dbReference type="ARBA" id="ARBA00010688"/>
    </source>
</evidence>
<dbReference type="EMBL" id="CP060822">
    <property type="protein sequence ID" value="QNP30030.1"/>
    <property type="molecule type" value="Genomic_DNA"/>
</dbReference>
<gene>
    <name evidence="6" type="ORF">IAR63_02800</name>
</gene>
<dbReference type="PANTHER" id="PTHR43320:SF3">
    <property type="entry name" value="CARBOHYDRATE KINASE PFKB DOMAIN-CONTAINING PROTEIN"/>
    <property type="match status" value="1"/>
</dbReference>
<organism evidence="6 7">
    <name type="scientific">Cylindrospermopsis curvispora GIHE-G1</name>
    <dbReference type="NCBI Taxonomy" id="2666332"/>
    <lineage>
        <taxon>Bacteria</taxon>
        <taxon>Bacillati</taxon>
        <taxon>Cyanobacteriota</taxon>
        <taxon>Cyanophyceae</taxon>
        <taxon>Nostocales</taxon>
        <taxon>Aphanizomenonaceae</taxon>
        <taxon>Cylindrospermopsis</taxon>
    </lineage>
</organism>
<sequence length="334" mass="35852">MGKKYDVYGVGNALVDIEYEVSTDLLEKLHIDKGVMTLLDEETQHHILENLQHLDHHKSCGGSAANTMVAIGQLGGNPFYSCKVAKDEFGKFYIQDLLDSHVQTNLQNADLQSGVTGKCLVLVTPDADRTLNTFLGISAEFSTQELVPEAITAAEYLYIEGYLVTSPTAKAAAIQARDIAIAAGVKTTMSLSDYNMVRFFGDGLVDMIGPGLDFIFANETEALGLAQTTDFQVAIDKMKLLSRGFAITRGSQGSIVFDGEQLIEIPAPPVHAVDTVGAGDMYAGAFLYGITHGMSYPLAGKLASTAASQIVTVYGPRLKTPQLLQLLQSFSTAV</sequence>
<dbReference type="PROSITE" id="PS00584">
    <property type="entry name" value="PFKB_KINASES_2"/>
    <property type="match status" value="1"/>
</dbReference>
<feature type="domain" description="Carbohydrate kinase PfkB" evidence="5">
    <location>
        <begin position="57"/>
        <end position="321"/>
    </location>
</feature>
<comment type="similarity">
    <text evidence="1 4">Belongs to the carbohydrate kinase PfkB family.</text>
</comment>
<protein>
    <submittedName>
        <fullName evidence="6">Adenosine kinase</fullName>
    </submittedName>
</protein>
<evidence type="ECO:0000313" key="6">
    <source>
        <dbReference type="EMBL" id="QNP30030.1"/>
    </source>
</evidence>
<evidence type="ECO:0000256" key="2">
    <source>
        <dbReference type="ARBA" id="ARBA00022679"/>
    </source>
</evidence>
<dbReference type="GO" id="GO:0016301">
    <property type="term" value="F:kinase activity"/>
    <property type="evidence" value="ECO:0007669"/>
    <property type="project" value="UniProtKB-KW"/>
</dbReference>
<proteinExistence type="inferred from homology"/>
<dbReference type="PANTHER" id="PTHR43320">
    <property type="entry name" value="SUGAR KINASE"/>
    <property type="match status" value="1"/>
</dbReference>